<evidence type="ECO:0000313" key="4">
    <source>
        <dbReference type="EMBL" id="SIN94953.1"/>
    </source>
</evidence>
<dbReference type="InterPro" id="IPR000182">
    <property type="entry name" value="GNAT_dom"/>
</dbReference>
<keyword evidence="5" id="KW-1185">Reference proteome</keyword>
<sequence>MSVENETKVRFALERDLQAILEINNHEIKHSTVNYDYAPKTLEFQNYWFQEKAKAGFPILVAERENQIVGFATYGTFRPKPGYQFTVEHSVYIHPQFRGKGIGYSLMKELISHAKEKGFHLMVGGIDASNLNSLHFHRKLGFQEVGRFKEVGWKFDQWLDLIFVQRPL</sequence>
<feature type="domain" description="N-acetyltransferase" evidence="3">
    <location>
        <begin position="7"/>
        <end position="164"/>
    </location>
</feature>
<dbReference type="OrthoDB" id="9799096at2"/>
<protein>
    <submittedName>
        <fullName evidence="4">Phosphinothricin acetyltransferase</fullName>
    </submittedName>
</protein>
<dbReference type="PANTHER" id="PTHR43072:SF23">
    <property type="entry name" value="UPF0039 PROTEIN C11D3.02C"/>
    <property type="match status" value="1"/>
</dbReference>
<proteinExistence type="predicted"/>
<dbReference type="GO" id="GO:0016747">
    <property type="term" value="F:acyltransferase activity, transferring groups other than amino-acyl groups"/>
    <property type="evidence" value="ECO:0007669"/>
    <property type="project" value="InterPro"/>
</dbReference>
<reference evidence="5" key="1">
    <citation type="submission" date="2016-11" db="EMBL/GenBank/DDBJ databases">
        <authorList>
            <person name="Varghese N."/>
            <person name="Submissions S."/>
        </authorList>
    </citation>
    <scope>NUCLEOTIDE SEQUENCE [LARGE SCALE GENOMIC DNA]</scope>
    <source>
        <strain evidence="5">DSM 15292</strain>
    </source>
</reference>
<dbReference type="Proteomes" id="UP000185221">
    <property type="component" value="Unassembled WGS sequence"/>
</dbReference>
<dbReference type="RefSeq" id="WP_074225305.1">
    <property type="nucleotide sequence ID" value="NZ_FSRC01000002.1"/>
</dbReference>
<dbReference type="CDD" id="cd04301">
    <property type="entry name" value="NAT_SF"/>
    <property type="match status" value="1"/>
</dbReference>
<evidence type="ECO:0000256" key="1">
    <source>
        <dbReference type="ARBA" id="ARBA00022679"/>
    </source>
</evidence>
<evidence type="ECO:0000256" key="2">
    <source>
        <dbReference type="ARBA" id="ARBA00023315"/>
    </source>
</evidence>
<dbReference type="Pfam" id="PF00583">
    <property type="entry name" value="Acetyltransf_1"/>
    <property type="match status" value="1"/>
</dbReference>
<dbReference type="SUPFAM" id="SSF55729">
    <property type="entry name" value="Acyl-CoA N-acyltransferases (Nat)"/>
    <property type="match status" value="1"/>
</dbReference>
<dbReference type="PANTHER" id="PTHR43072">
    <property type="entry name" value="N-ACETYLTRANSFERASE"/>
    <property type="match status" value="1"/>
</dbReference>
<dbReference type="PROSITE" id="PS51186">
    <property type="entry name" value="GNAT"/>
    <property type="match status" value="1"/>
</dbReference>
<evidence type="ECO:0000259" key="3">
    <source>
        <dbReference type="PROSITE" id="PS51186"/>
    </source>
</evidence>
<keyword evidence="1 4" id="KW-0808">Transferase</keyword>
<dbReference type="STRING" id="226505.SAMN05444394_2468"/>
<accession>A0A1N6FI45</accession>
<dbReference type="Gene3D" id="3.40.630.30">
    <property type="match status" value="1"/>
</dbReference>
<organism evidence="4 5">
    <name type="scientific">Algoriphagus halophilus</name>
    <dbReference type="NCBI Taxonomy" id="226505"/>
    <lineage>
        <taxon>Bacteria</taxon>
        <taxon>Pseudomonadati</taxon>
        <taxon>Bacteroidota</taxon>
        <taxon>Cytophagia</taxon>
        <taxon>Cytophagales</taxon>
        <taxon>Cyclobacteriaceae</taxon>
        <taxon>Algoriphagus</taxon>
    </lineage>
</organism>
<gene>
    <name evidence="4" type="ORF">SAMN05444394_2468</name>
</gene>
<keyword evidence="2" id="KW-0012">Acyltransferase</keyword>
<dbReference type="AlphaFoldDB" id="A0A1N6FI45"/>
<dbReference type="EMBL" id="FSRC01000002">
    <property type="protein sequence ID" value="SIN94953.1"/>
    <property type="molecule type" value="Genomic_DNA"/>
</dbReference>
<dbReference type="InterPro" id="IPR016181">
    <property type="entry name" value="Acyl_CoA_acyltransferase"/>
</dbReference>
<evidence type="ECO:0000313" key="5">
    <source>
        <dbReference type="Proteomes" id="UP000185221"/>
    </source>
</evidence>
<name>A0A1N6FI45_9BACT</name>